<feature type="compositionally biased region" description="Low complexity" evidence="13">
    <location>
        <begin position="659"/>
        <end position="669"/>
    </location>
</feature>
<keyword evidence="4 15" id="KW-0808">Transferase</keyword>
<feature type="region of interest" description="Disordered" evidence="13">
    <location>
        <begin position="817"/>
        <end position="857"/>
    </location>
</feature>
<dbReference type="PRINTS" id="PR00109">
    <property type="entry name" value="TYRKINASE"/>
</dbReference>
<keyword evidence="7" id="KW-0067">ATP-binding</keyword>
<dbReference type="CTD" id="8232490"/>
<dbReference type="EC" id="2.7.11.25" evidence="2"/>
<keyword evidence="6 15" id="KW-0418">Kinase</keyword>
<evidence type="ECO:0000256" key="12">
    <source>
        <dbReference type="ARBA" id="ARBA00080806"/>
    </source>
</evidence>
<reference evidence="15" key="1">
    <citation type="submission" date="2007-04" db="EMBL/GenBank/DDBJ databases">
        <title>Annotation of Pediculus humanus corporis strain USDA.</title>
        <authorList>
            <person name="Kirkness E."/>
            <person name="Hannick L."/>
            <person name="Hass B."/>
            <person name="Bruggner R."/>
            <person name="Lawson D."/>
            <person name="Bidwell S."/>
            <person name="Joardar V."/>
            <person name="Caler E."/>
            <person name="Walenz B."/>
            <person name="Inman J."/>
            <person name="Schobel S."/>
            <person name="Galinsky K."/>
            <person name="Amedeo P."/>
            <person name="Strausberg R."/>
        </authorList>
    </citation>
    <scope>NUCLEOTIDE SEQUENCE</scope>
    <source>
        <strain evidence="15">USDA</strain>
    </source>
</reference>
<dbReference type="PANTHER" id="PTHR44329:SF304">
    <property type="entry name" value="MITOGEN-ACTIVATED PROTEIN KINASE KINASE KINASE 13-LIKE ISOFORM X1"/>
    <property type="match status" value="1"/>
</dbReference>
<dbReference type="SMART" id="SM00220">
    <property type="entry name" value="S_TKc"/>
    <property type="match status" value="1"/>
</dbReference>
<dbReference type="InterPro" id="IPR011009">
    <property type="entry name" value="Kinase-like_dom_sf"/>
</dbReference>
<evidence type="ECO:0000313" key="17">
    <source>
        <dbReference type="Proteomes" id="UP000009046"/>
    </source>
</evidence>
<evidence type="ECO:0000256" key="7">
    <source>
        <dbReference type="ARBA" id="ARBA00022840"/>
    </source>
</evidence>
<dbReference type="Gene3D" id="1.10.510.10">
    <property type="entry name" value="Transferase(Phosphotransferase) domain 1"/>
    <property type="match status" value="1"/>
</dbReference>
<dbReference type="GO" id="GO:0004709">
    <property type="term" value="F:MAP kinase kinase kinase activity"/>
    <property type="evidence" value="ECO:0007669"/>
    <property type="project" value="UniProtKB-EC"/>
</dbReference>
<keyword evidence="3" id="KW-0723">Serine/threonine-protein kinase</keyword>
<dbReference type="Pfam" id="PF07714">
    <property type="entry name" value="PK_Tyr_Ser-Thr"/>
    <property type="match status" value="1"/>
</dbReference>
<dbReference type="EnsemblMetazoa" id="PHUM582410-RA">
    <property type="protein sequence ID" value="PHUM582410-PA"/>
    <property type="gene ID" value="PHUM582410"/>
</dbReference>
<evidence type="ECO:0000256" key="5">
    <source>
        <dbReference type="ARBA" id="ARBA00022741"/>
    </source>
</evidence>
<dbReference type="HOGENOM" id="CLU_009311_3_1_1"/>
<evidence type="ECO:0000313" key="16">
    <source>
        <dbReference type="EnsemblMetazoa" id="PHUM582410-PA"/>
    </source>
</evidence>
<feature type="region of interest" description="Disordered" evidence="13">
    <location>
        <begin position="553"/>
        <end position="598"/>
    </location>
</feature>
<dbReference type="VEuPathDB" id="VectorBase:PHUM582410"/>
<dbReference type="eggNOG" id="KOG4721">
    <property type="taxonomic scope" value="Eukaryota"/>
</dbReference>
<keyword evidence="17" id="KW-1185">Reference proteome</keyword>
<dbReference type="GO" id="GO:0005524">
    <property type="term" value="F:ATP binding"/>
    <property type="evidence" value="ECO:0007669"/>
    <property type="project" value="UniProtKB-KW"/>
</dbReference>
<feature type="region of interest" description="Disordered" evidence="13">
    <location>
        <begin position="646"/>
        <end position="672"/>
    </location>
</feature>
<feature type="region of interest" description="Disordered" evidence="13">
    <location>
        <begin position="431"/>
        <end position="477"/>
    </location>
</feature>
<dbReference type="KEGG" id="phu:Phum_PHUM582410"/>
<dbReference type="PROSITE" id="PS50011">
    <property type="entry name" value="PROTEIN_KINASE_DOM"/>
    <property type="match status" value="1"/>
</dbReference>
<proteinExistence type="inferred from homology"/>
<keyword evidence="5" id="KW-0547">Nucleotide-binding</keyword>
<feature type="region of interest" description="Disordered" evidence="13">
    <location>
        <begin position="500"/>
        <end position="524"/>
    </location>
</feature>
<feature type="compositionally biased region" description="Acidic residues" evidence="13">
    <location>
        <begin position="576"/>
        <end position="589"/>
    </location>
</feature>
<dbReference type="InterPro" id="IPR051681">
    <property type="entry name" value="Ser/Thr_Kinases-Pseudokinases"/>
</dbReference>
<dbReference type="EMBL" id="DS235873">
    <property type="protein sequence ID" value="EEB19666.1"/>
    <property type="molecule type" value="Genomic_DNA"/>
</dbReference>
<dbReference type="InterPro" id="IPR001245">
    <property type="entry name" value="Ser-Thr/Tyr_kinase_cat_dom"/>
</dbReference>
<dbReference type="Gene3D" id="3.30.200.20">
    <property type="entry name" value="Phosphorylase Kinase, domain 1"/>
    <property type="match status" value="1"/>
</dbReference>
<comment type="similarity">
    <text evidence="1">Belongs to the protein kinase superfamily. STE Ser/Thr protein kinase family. MAP kinase kinase kinase subfamily.</text>
</comment>
<comment type="catalytic activity">
    <reaction evidence="8">
        <text>L-threonyl-[protein] + ATP = O-phospho-L-threonyl-[protein] + ADP + H(+)</text>
        <dbReference type="Rhea" id="RHEA:46608"/>
        <dbReference type="Rhea" id="RHEA-COMP:11060"/>
        <dbReference type="Rhea" id="RHEA-COMP:11605"/>
        <dbReference type="ChEBI" id="CHEBI:15378"/>
        <dbReference type="ChEBI" id="CHEBI:30013"/>
        <dbReference type="ChEBI" id="CHEBI:30616"/>
        <dbReference type="ChEBI" id="CHEBI:61977"/>
        <dbReference type="ChEBI" id="CHEBI:456216"/>
        <dbReference type="EC" id="2.7.11.25"/>
    </reaction>
</comment>
<gene>
    <name evidence="16" type="primary">8232490</name>
    <name evidence="15" type="ORF">Phum_PHUM582410</name>
</gene>
<evidence type="ECO:0000256" key="3">
    <source>
        <dbReference type="ARBA" id="ARBA00022527"/>
    </source>
</evidence>
<dbReference type="FunFam" id="1.10.510.10:FF:000087">
    <property type="entry name" value="Mitogen-activated protein kinase kinase kinase 12"/>
    <property type="match status" value="1"/>
</dbReference>
<dbReference type="OrthoDB" id="339325at2759"/>
<accession>E0W1T4</accession>
<feature type="compositionally biased region" description="Basic and acidic residues" evidence="13">
    <location>
        <begin position="555"/>
        <end position="565"/>
    </location>
</feature>
<dbReference type="SUPFAM" id="SSF56112">
    <property type="entry name" value="Protein kinase-like (PK-like)"/>
    <property type="match status" value="1"/>
</dbReference>
<reference evidence="16" key="3">
    <citation type="submission" date="2020-05" db="UniProtKB">
        <authorList>
            <consortium name="EnsemblMetazoa"/>
        </authorList>
    </citation>
    <scope>IDENTIFICATION</scope>
    <source>
        <strain evidence="16">USDA</strain>
    </source>
</reference>
<feature type="domain" description="Protein kinase" evidence="14">
    <location>
        <begin position="88"/>
        <end position="329"/>
    </location>
</feature>
<dbReference type="AlphaFoldDB" id="E0W1T4"/>
<dbReference type="InterPro" id="IPR008271">
    <property type="entry name" value="Ser/Thr_kinase_AS"/>
</dbReference>
<evidence type="ECO:0000256" key="6">
    <source>
        <dbReference type="ARBA" id="ARBA00022777"/>
    </source>
</evidence>
<evidence type="ECO:0000256" key="4">
    <source>
        <dbReference type="ARBA" id="ARBA00022679"/>
    </source>
</evidence>
<evidence type="ECO:0000256" key="13">
    <source>
        <dbReference type="SAM" id="MobiDB-lite"/>
    </source>
</evidence>
<feature type="compositionally biased region" description="Basic and acidic residues" evidence="13">
    <location>
        <begin position="835"/>
        <end position="857"/>
    </location>
</feature>
<dbReference type="GeneID" id="8232490"/>
<dbReference type="PROSITE" id="PS00108">
    <property type="entry name" value="PROTEIN_KINASE_ST"/>
    <property type="match status" value="1"/>
</dbReference>
<evidence type="ECO:0000256" key="10">
    <source>
        <dbReference type="ARBA" id="ARBA00074193"/>
    </source>
</evidence>
<dbReference type="RefSeq" id="XP_002432404.1">
    <property type="nucleotide sequence ID" value="XM_002432359.1"/>
</dbReference>
<dbReference type="FunCoup" id="E0W1T4">
    <property type="interactions" value="354"/>
</dbReference>
<protein>
    <recommendedName>
        <fullName evidence="10">Mitogen-activated protein kinase kinase kinase dlk-1</fullName>
        <ecNumber evidence="2">2.7.11.25</ecNumber>
    </recommendedName>
    <alternativeName>
        <fullName evidence="12">DAP kinase-like kinase</fullName>
    </alternativeName>
    <alternativeName>
        <fullName evidence="11">Death-associated protein kinase-like kinase</fullName>
    </alternativeName>
</protein>
<dbReference type="InParanoid" id="E0W1T4"/>
<evidence type="ECO:0000256" key="1">
    <source>
        <dbReference type="ARBA" id="ARBA00006529"/>
    </source>
</evidence>
<reference evidence="15" key="2">
    <citation type="submission" date="2007-04" db="EMBL/GenBank/DDBJ databases">
        <title>The genome of the human body louse.</title>
        <authorList>
            <consortium name="The Human Body Louse Genome Consortium"/>
            <person name="Kirkness E."/>
            <person name="Walenz B."/>
            <person name="Hass B."/>
            <person name="Bruggner R."/>
            <person name="Strausberg R."/>
        </authorList>
    </citation>
    <scope>NUCLEOTIDE SEQUENCE</scope>
    <source>
        <strain evidence="15">USDA</strain>
    </source>
</reference>
<evidence type="ECO:0000256" key="11">
    <source>
        <dbReference type="ARBA" id="ARBA00077446"/>
    </source>
</evidence>
<feature type="compositionally biased region" description="Low complexity" evidence="13">
    <location>
        <begin position="466"/>
        <end position="475"/>
    </location>
</feature>
<evidence type="ECO:0000256" key="9">
    <source>
        <dbReference type="ARBA" id="ARBA00048329"/>
    </source>
</evidence>
<dbReference type="EMBL" id="AAZO01007095">
    <property type="status" value="NOT_ANNOTATED_CDS"/>
    <property type="molecule type" value="Genomic_DNA"/>
</dbReference>
<sequence>MLCIQEELGVLGSRVGSPLENGLTQTDGTTLEESVENMPNLDENHESNGWMDGLLGCLQPVWKIIGKATGNELKSHLQDDWEIPFEAITDLTWLGAGAQGAVFSGKLRGEIVAVKKVQEQKETDIKNLRKLNHPNVVKFKGVCTQAPFFWIIMEYCPAGTLYNILKSGEPVPPKRLISWSKQIASGMNYLHAHKIIHRDLKSPNVLIGIGEVMKISDFGTSREWNEKSTIMSFAGTVAWMAPEVILHEPCSEKVDVWSYGVVLWELLTGEAPYKDVEESCIIYGVGTKSMTLHIPSTCPEGFRILMTQCWSVKPRNRPSFKIILNHLDIAAKEVLAESNEDYFTSQKFWKKEVIDHMQHMKASGSQLKRVEADLIKKRKDELKHAQDIRCLFERKMERANHLYLELSTVLLQLEEREKEIKEREKNINYRSGNRRRLERPFQKFNKRRKGKESLSVPTSPEHKPSSESLLPSPNEDPIKADLYVQLNGSSKVESVLLERTAQHRKSRHRQISSPRQSPGKDRKQVKCILPEKIFRSSLVDCGTQTDLTCSCSSESDIKMPPEKHSISTSTCCTEGNLEEEEDDDDDEGDGVGRSIRRGGNILKDDKKLYLMYDKNRIITETDGKEQPVYFVRSNGERCKYFYRAEDSKSDASSPNENNTPSPMLLSTSSLDEDVQNENKLERNNIDILDRHSRCASDDDNLESLGRKVSELSLNGNRITSPETADAENNARRTKSLLEDDILDSFSEDDIYEQPIRRRSLARKPIGPGTRNCRNLYKHRLIIQDTDFSNEENTSEYVPSSRGSTLESKLEYPNNLLKTPGEYKIRQNKRKLSSRKYSDRSESGSDSDVENHRTVTVA</sequence>
<dbReference type="STRING" id="121224.E0W1T4"/>
<comment type="catalytic activity">
    <reaction evidence="9">
        <text>L-seryl-[protein] + ATP = O-phospho-L-seryl-[protein] + ADP + H(+)</text>
        <dbReference type="Rhea" id="RHEA:17989"/>
        <dbReference type="Rhea" id="RHEA-COMP:9863"/>
        <dbReference type="Rhea" id="RHEA-COMP:11604"/>
        <dbReference type="ChEBI" id="CHEBI:15378"/>
        <dbReference type="ChEBI" id="CHEBI:29999"/>
        <dbReference type="ChEBI" id="CHEBI:30616"/>
        <dbReference type="ChEBI" id="CHEBI:83421"/>
        <dbReference type="ChEBI" id="CHEBI:456216"/>
        <dbReference type="EC" id="2.7.11.25"/>
    </reaction>
</comment>
<dbReference type="PANTHER" id="PTHR44329">
    <property type="entry name" value="SERINE/THREONINE-PROTEIN KINASE TNNI3K-RELATED"/>
    <property type="match status" value="1"/>
</dbReference>
<dbReference type="Proteomes" id="UP000009046">
    <property type="component" value="Unassembled WGS sequence"/>
</dbReference>
<evidence type="ECO:0000259" key="14">
    <source>
        <dbReference type="PROSITE" id="PS50011"/>
    </source>
</evidence>
<evidence type="ECO:0000313" key="15">
    <source>
        <dbReference type="EMBL" id="EEB19666.1"/>
    </source>
</evidence>
<dbReference type="InterPro" id="IPR000719">
    <property type="entry name" value="Prot_kinase_dom"/>
</dbReference>
<evidence type="ECO:0000256" key="8">
    <source>
        <dbReference type="ARBA" id="ARBA00047559"/>
    </source>
</evidence>
<dbReference type="GO" id="GO:0006950">
    <property type="term" value="P:response to stress"/>
    <property type="evidence" value="ECO:0007669"/>
    <property type="project" value="UniProtKB-ARBA"/>
</dbReference>
<dbReference type="GO" id="GO:0005737">
    <property type="term" value="C:cytoplasm"/>
    <property type="evidence" value="ECO:0007669"/>
    <property type="project" value="TreeGrafter"/>
</dbReference>
<organism>
    <name type="scientific">Pediculus humanus subsp. corporis</name>
    <name type="common">Body louse</name>
    <dbReference type="NCBI Taxonomy" id="121224"/>
    <lineage>
        <taxon>Eukaryota</taxon>
        <taxon>Metazoa</taxon>
        <taxon>Ecdysozoa</taxon>
        <taxon>Arthropoda</taxon>
        <taxon>Hexapoda</taxon>
        <taxon>Insecta</taxon>
        <taxon>Pterygota</taxon>
        <taxon>Neoptera</taxon>
        <taxon>Paraneoptera</taxon>
        <taxon>Psocodea</taxon>
        <taxon>Troctomorpha</taxon>
        <taxon>Phthiraptera</taxon>
        <taxon>Anoplura</taxon>
        <taxon>Pediculidae</taxon>
        <taxon>Pediculus</taxon>
    </lineage>
</organism>
<name>E0W1T4_PEDHC</name>
<evidence type="ECO:0000256" key="2">
    <source>
        <dbReference type="ARBA" id="ARBA00012406"/>
    </source>
</evidence>